<protein>
    <submittedName>
        <fullName evidence="6">O-antigen export system ATP-binding protein RfbB</fullName>
    </submittedName>
</protein>
<dbReference type="PROSITE" id="PS50893">
    <property type="entry name" value="ABC_TRANSPORTER_2"/>
    <property type="match status" value="1"/>
</dbReference>
<dbReference type="PANTHER" id="PTHR46743:SF2">
    <property type="entry name" value="TEICHOIC ACIDS EXPORT ATP-BINDING PROTEIN TAGH"/>
    <property type="match status" value="1"/>
</dbReference>
<dbReference type="Proteomes" id="UP000494216">
    <property type="component" value="Unassembled WGS sequence"/>
</dbReference>
<dbReference type="GO" id="GO:0005524">
    <property type="term" value="F:ATP binding"/>
    <property type="evidence" value="ECO:0007669"/>
    <property type="project" value="UniProtKB-KW"/>
</dbReference>
<dbReference type="InterPro" id="IPR050683">
    <property type="entry name" value="Bact_Polysacc_Export_ATP-bd"/>
</dbReference>
<evidence type="ECO:0000259" key="5">
    <source>
        <dbReference type="PROSITE" id="PS50893"/>
    </source>
</evidence>
<dbReference type="GO" id="GO:0140359">
    <property type="term" value="F:ABC-type transporter activity"/>
    <property type="evidence" value="ECO:0007669"/>
    <property type="project" value="InterPro"/>
</dbReference>
<sequence length="406" mass="44674">MSLEPAIAVKNLSKHYQLYAKPHDRLKQLLCLGRRQYYREFSALHELSFEVMPGEVVGIIGCNGSGKSTLLQLICGTLTPTTGEVAVRGRVAALLELGAGFNPEFTGRENVFLSAAIMGLPQQEIKGRFDEIAEFSGIREFIDQPVKTYSSGMYVRLAFAVATSVDPDILVIDEALSVGDGAFSRQSFNRIMQMRDNGKTILFCSHSLFQVESLCARAIWLNKGRIMAEGDSAAIVAAYQEFLDKSGQPPAKALGKHEVTPISLPPHGYAHIESVKAEVDGHACKGVIAISGRSCLILYISFASDPDLPCPCVAFTLHAKDGRTLTSAATWEDQLVLQRTPHGSAQVRLVFDRLPLLKGEYLLSVHLLCERGLHIYDSVNAVANLQVRQEGHLQGYFMMPHTWERL</sequence>
<gene>
    <name evidence="6" type="primary">rfbB</name>
    <name evidence="6" type="ORF">METHB2_200005</name>
</gene>
<reference evidence="6 7" key="1">
    <citation type="submission" date="2020-02" db="EMBL/GenBank/DDBJ databases">
        <authorList>
            <person name="Hogendoorn C."/>
        </authorList>
    </citation>
    <scope>NUCLEOTIDE SEQUENCE [LARGE SCALE GENOMIC DNA]</scope>
    <source>
        <strain evidence="6">METHB21</strain>
    </source>
</reference>
<dbReference type="SMART" id="SM00382">
    <property type="entry name" value="AAA"/>
    <property type="match status" value="1"/>
</dbReference>
<evidence type="ECO:0000256" key="3">
    <source>
        <dbReference type="ARBA" id="ARBA00022741"/>
    </source>
</evidence>
<dbReference type="CDD" id="cd10147">
    <property type="entry name" value="Wzt_C-like"/>
    <property type="match status" value="1"/>
</dbReference>
<dbReference type="InterPro" id="IPR003593">
    <property type="entry name" value="AAA+_ATPase"/>
</dbReference>
<name>A0A8S0XRX0_9GAMM</name>
<feature type="domain" description="ABC transporter" evidence="5">
    <location>
        <begin position="7"/>
        <end position="248"/>
    </location>
</feature>
<proteinExistence type="inferred from homology"/>
<comment type="caution">
    <text evidence="6">The sequence shown here is derived from an EMBL/GenBank/DDBJ whole genome shotgun (WGS) entry which is preliminary data.</text>
</comment>
<evidence type="ECO:0000313" key="6">
    <source>
        <dbReference type="EMBL" id="CAA9890319.1"/>
    </source>
</evidence>
<keyword evidence="4 6" id="KW-0067">ATP-binding</keyword>
<accession>A0A8S0XRX0</accession>
<keyword evidence="2" id="KW-0813">Transport</keyword>
<evidence type="ECO:0000256" key="4">
    <source>
        <dbReference type="ARBA" id="ARBA00022840"/>
    </source>
</evidence>
<evidence type="ECO:0000313" key="7">
    <source>
        <dbReference type="Proteomes" id="UP000494216"/>
    </source>
</evidence>
<dbReference type="AlphaFoldDB" id="A0A8S0XRX0"/>
<evidence type="ECO:0000256" key="1">
    <source>
        <dbReference type="ARBA" id="ARBA00005417"/>
    </source>
</evidence>
<keyword evidence="7" id="KW-1185">Reference proteome</keyword>
<dbReference type="InterPro" id="IPR029439">
    <property type="entry name" value="Wzt_C"/>
</dbReference>
<dbReference type="InterPro" id="IPR003439">
    <property type="entry name" value="ABC_transporter-like_ATP-bd"/>
</dbReference>
<dbReference type="RefSeq" id="WP_174625270.1">
    <property type="nucleotide sequence ID" value="NZ_CADCXN010000048.1"/>
</dbReference>
<keyword evidence="3" id="KW-0547">Nucleotide-binding</keyword>
<evidence type="ECO:0000256" key="2">
    <source>
        <dbReference type="ARBA" id="ARBA00022448"/>
    </source>
</evidence>
<dbReference type="InterPro" id="IPR027417">
    <property type="entry name" value="P-loop_NTPase"/>
</dbReference>
<comment type="similarity">
    <text evidence="1">Belongs to the ABC transporter superfamily.</text>
</comment>
<dbReference type="Gene3D" id="3.40.50.300">
    <property type="entry name" value="P-loop containing nucleotide triphosphate hydrolases"/>
    <property type="match status" value="1"/>
</dbReference>
<organism evidence="6 7">
    <name type="scientific">Candidatus Methylobacter favarea</name>
    <dbReference type="NCBI Taxonomy" id="2707345"/>
    <lineage>
        <taxon>Bacteria</taxon>
        <taxon>Pseudomonadati</taxon>
        <taxon>Pseudomonadota</taxon>
        <taxon>Gammaproteobacteria</taxon>
        <taxon>Methylococcales</taxon>
        <taxon>Methylococcaceae</taxon>
        <taxon>Methylobacter</taxon>
    </lineage>
</organism>
<dbReference type="GO" id="GO:0016020">
    <property type="term" value="C:membrane"/>
    <property type="evidence" value="ECO:0007669"/>
    <property type="project" value="InterPro"/>
</dbReference>
<dbReference type="EMBL" id="CADCXN010000048">
    <property type="protein sequence ID" value="CAA9890319.1"/>
    <property type="molecule type" value="Genomic_DNA"/>
</dbReference>
<dbReference type="PANTHER" id="PTHR46743">
    <property type="entry name" value="TEICHOIC ACIDS EXPORT ATP-BINDING PROTEIN TAGH"/>
    <property type="match status" value="1"/>
</dbReference>
<dbReference type="SUPFAM" id="SSF52540">
    <property type="entry name" value="P-loop containing nucleoside triphosphate hydrolases"/>
    <property type="match status" value="1"/>
</dbReference>
<dbReference type="GO" id="GO:0016887">
    <property type="term" value="F:ATP hydrolysis activity"/>
    <property type="evidence" value="ECO:0007669"/>
    <property type="project" value="InterPro"/>
</dbReference>
<dbReference type="InterPro" id="IPR015860">
    <property type="entry name" value="ABC_transpr_TagH-like"/>
</dbReference>
<dbReference type="Gene3D" id="2.70.50.60">
    <property type="entry name" value="abc- transporter (atp binding component) like domain"/>
    <property type="match status" value="1"/>
</dbReference>
<dbReference type="Pfam" id="PF14524">
    <property type="entry name" value="Wzt_C"/>
    <property type="match status" value="1"/>
</dbReference>
<dbReference type="Pfam" id="PF00005">
    <property type="entry name" value="ABC_tran"/>
    <property type="match status" value="1"/>
</dbReference>
<dbReference type="CDD" id="cd03220">
    <property type="entry name" value="ABC_KpsT_Wzt"/>
    <property type="match status" value="1"/>
</dbReference>